<sequence>MFLLFLPKCLNLTPGMDEQQPIIVKSLLKCRLL</sequence>
<dbReference type="EMBL" id="MG384804">
    <property type="protein sequence ID" value="AUO16791.1"/>
    <property type="molecule type" value="Genomic_DNA"/>
</dbReference>
<accession>A0A2I6SGU8</accession>
<gene>
    <name evidence="1" type="ORF">MmBV_CAP1</name>
</gene>
<organism evidence="1">
    <name type="scientific">Microplitis mediator bracovirus</name>
    <dbReference type="NCBI Taxonomy" id="1836595"/>
    <lineage>
        <taxon>Viruses</taxon>
        <taxon>Viruses incertae sedis</taxon>
        <taxon>Polydnaviriformidae</taxon>
        <taxon>Bracoviriform</taxon>
    </lineage>
</organism>
<protein>
    <submittedName>
        <fullName evidence="1">Uncharacterized protein</fullName>
    </submittedName>
</protein>
<proteinExistence type="predicted"/>
<name>A0A2I6SGU8_9VIRU</name>
<reference evidence="1" key="1">
    <citation type="submission" date="2017-10" db="EMBL/GenBank/DDBJ databases">
        <authorList>
            <person name="Banno H."/>
            <person name="Chua N.-H."/>
        </authorList>
    </citation>
    <scope>NUCLEOTIDE SEQUENCE</scope>
    <source>
        <strain evidence="1">HeBei</strain>
    </source>
</reference>
<evidence type="ECO:0000313" key="1">
    <source>
        <dbReference type="EMBL" id="AUO16791.1"/>
    </source>
</evidence>